<dbReference type="EMBL" id="JABWCS010000183">
    <property type="protein sequence ID" value="NUU59285.1"/>
    <property type="molecule type" value="Genomic_DNA"/>
</dbReference>
<sequence length="131" mass="14966">MSFLPSAKEARWFRWMGIYSLLLWLLLCLNRFVLLGRPFEAVLLLRFALFALTISAVLHTFGWLGARLVWMMANVGIAAGFLVMFTYSSREMSGWQDLTGFFAFSVLSLGGFVFGLIVEGIVRLAKWWRNS</sequence>
<keyword evidence="3" id="KW-1185">Reference proteome</keyword>
<feature type="transmembrane region" description="Helical" evidence="1">
    <location>
        <begin position="41"/>
        <end position="61"/>
    </location>
</feature>
<feature type="transmembrane region" description="Helical" evidence="1">
    <location>
        <begin position="100"/>
        <end position="122"/>
    </location>
</feature>
<evidence type="ECO:0000313" key="3">
    <source>
        <dbReference type="Proteomes" id="UP000564806"/>
    </source>
</evidence>
<feature type="transmembrane region" description="Helical" evidence="1">
    <location>
        <begin position="68"/>
        <end position="88"/>
    </location>
</feature>
<evidence type="ECO:0000313" key="2">
    <source>
        <dbReference type="EMBL" id="NUU59285.1"/>
    </source>
</evidence>
<protein>
    <recommendedName>
        <fullName evidence="4">Permease</fullName>
    </recommendedName>
</protein>
<dbReference type="Proteomes" id="UP000564806">
    <property type="component" value="Unassembled WGS sequence"/>
</dbReference>
<reference evidence="2" key="1">
    <citation type="submission" date="2020-06" db="EMBL/GenBank/DDBJ databases">
        <title>Paenibacillus sp. nov., isolated from soil.</title>
        <authorList>
            <person name="Seo Y.L."/>
        </authorList>
    </citation>
    <scope>NUCLEOTIDE SEQUENCE [LARGE SCALE GENOMIC DNA]</scope>
    <source>
        <strain evidence="2">JW14</strain>
    </source>
</reference>
<organism evidence="2 3">
    <name type="scientific">Paenibacillus agri</name>
    <dbReference type="NCBI Taxonomy" id="2744309"/>
    <lineage>
        <taxon>Bacteria</taxon>
        <taxon>Bacillati</taxon>
        <taxon>Bacillota</taxon>
        <taxon>Bacilli</taxon>
        <taxon>Bacillales</taxon>
        <taxon>Paenibacillaceae</taxon>
        <taxon>Paenibacillus</taxon>
    </lineage>
</organism>
<name>A0A850EDL3_9BACL</name>
<keyword evidence="1" id="KW-1133">Transmembrane helix</keyword>
<proteinExistence type="predicted"/>
<evidence type="ECO:0000256" key="1">
    <source>
        <dbReference type="SAM" id="Phobius"/>
    </source>
</evidence>
<dbReference type="RefSeq" id="WP_175369982.1">
    <property type="nucleotide sequence ID" value="NZ_JABWCS010000183.1"/>
</dbReference>
<evidence type="ECO:0008006" key="4">
    <source>
        <dbReference type="Google" id="ProtNLM"/>
    </source>
</evidence>
<comment type="caution">
    <text evidence="2">The sequence shown here is derived from an EMBL/GenBank/DDBJ whole genome shotgun (WGS) entry which is preliminary data.</text>
</comment>
<keyword evidence="1" id="KW-0812">Transmembrane</keyword>
<accession>A0A850EDL3</accession>
<dbReference type="AlphaFoldDB" id="A0A850EDL3"/>
<feature type="transmembrane region" description="Helical" evidence="1">
    <location>
        <begin position="12"/>
        <end position="35"/>
    </location>
</feature>
<keyword evidence="1" id="KW-0472">Membrane</keyword>
<gene>
    <name evidence="2" type="ORF">HPT30_02820</name>
</gene>